<accession>A0ABU1PYN5</accession>
<evidence type="ECO:0000256" key="7">
    <source>
        <dbReference type="NCBIfam" id="TIGR00152"/>
    </source>
</evidence>
<feature type="binding site" evidence="6">
    <location>
        <begin position="11"/>
        <end position="16"/>
    </location>
    <ligand>
        <name>ATP</name>
        <dbReference type="ChEBI" id="CHEBI:30616"/>
    </ligand>
</feature>
<dbReference type="Pfam" id="PF01121">
    <property type="entry name" value="CoaE"/>
    <property type="match status" value="1"/>
</dbReference>
<dbReference type="Gene3D" id="3.30.460.10">
    <property type="entry name" value="Beta Polymerase, domain 2"/>
    <property type="match status" value="1"/>
</dbReference>
<evidence type="ECO:0000313" key="8">
    <source>
        <dbReference type="EMBL" id="MDR6595760.1"/>
    </source>
</evidence>
<dbReference type="InterPro" id="IPR007344">
    <property type="entry name" value="GrpB/CoaE"/>
</dbReference>
<dbReference type="Proteomes" id="UP001268819">
    <property type="component" value="Unassembled WGS sequence"/>
</dbReference>
<comment type="caution">
    <text evidence="8">The sequence shown here is derived from an EMBL/GenBank/DDBJ whole genome shotgun (WGS) entry which is preliminary data.</text>
</comment>
<proteinExistence type="inferred from homology"/>
<evidence type="ECO:0000313" key="9">
    <source>
        <dbReference type="Proteomes" id="UP001268819"/>
    </source>
</evidence>
<comment type="similarity">
    <text evidence="1">In the N-terminal section; belongs to the CoaE family.</text>
</comment>
<keyword evidence="9" id="KW-1185">Reference proteome</keyword>
<comment type="catalytic activity">
    <reaction evidence="6">
        <text>3'-dephospho-CoA + ATP = ADP + CoA + H(+)</text>
        <dbReference type="Rhea" id="RHEA:18245"/>
        <dbReference type="ChEBI" id="CHEBI:15378"/>
        <dbReference type="ChEBI" id="CHEBI:30616"/>
        <dbReference type="ChEBI" id="CHEBI:57287"/>
        <dbReference type="ChEBI" id="CHEBI:57328"/>
        <dbReference type="ChEBI" id="CHEBI:456216"/>
        <dbReference type="EC" id="2.7.1.24"/>
    </reaction>
</comment>
<comment type="pathway">
    <text evidence="6">Cofactor biosynthesis; coenzyme A biosynthesis; CoA from (R)-pantothenate: step 5/5.</text>
</comment>
<reference evidence="8 9" key="1">
    <citation type="submission" date="2023-07" db="EMBL/GenBank/DDBJ databases">
        <title>Sequencing the genomes of 1000 actinobacteria strains.</title>
        <authorList>
            <person name="Klenk H.-P."/>
        </authorList>
    </citation>
    <scope>NUCLEOTIDE SEQUENCE [LARGE SCALE GENOMIC DNA]</scope>
    <source>
        <strain evidence="8 9">DSM 43749</strain>
    </source>
</reference>
<dbReference type="NCBIfam" id="NF002879">
    <property type="entry name" value="PRK03333.1"/>
    <property type="match status" value="1"/>
</dbReference>
<evidence type="ECO:0000256" key="3">
    <source>
        <dbReference type="ARBA" id="ARBA00022490"/>
    </source>
</evidence>
<dbReference type="PROSITE" id="PS51219">
    <property type="entry name" value="DPCK"/>
    <property type="match status" value="1"/>
</dbReference>
<evidence type="ECO:0000256" key="1">
    <source>
        <dbReference type="ARBA" id="ARBA00008826"/>
    </source>
</evidence>
<dbReference type="Gene3D" id="3.40.50.300">
    <property type="entry name" value="P-loop containing nucleotide triphosphate hydrolases"/>
    <property type="match status" value="1"/>
</dbReference>
<dbReference type="PANTHER" id="PTHR10695:SF46">
    <property type="entry name" value="BIFUNCTIONAL COENZYME A SYNTHASE-RELATED"/>
    <property type="match status" value="1"/>
</dbReference>
<comment type="subcellular location">
    <subcellularLocation>
        <location evidence="6">Cytoplasm</location>
    </subcellularLocation>
</comment>
<evidence type="ECO:0000256" key="4">
    <source>
        <dbReference type="ARBA" id="ARBA00022741"/>
    </source>
</evidence>
<dbReference type="RefSeq" id="WP_310308828.1">
    <property type="nucleotide sequence ID" value="NZ_BAAAXB010000001.1"/>
</dbReference>
<name>A0ABU1PYN5_9PSEU</name>
<keyword evidence="4 6" id="KW-0547">Nucleotide-binding</keyword>
<comment type="similarity">
    <text evidence="6">Belongs to the CoaE family.</text>
</comment>
<comment type="function">
    <text evidence="6">Catalyzes the phosphorylation of the 3'-hydroxyl group of dephosphocoenzyme A to form coenzyme A.</text>
</comment>
<comment type="similarity">
    <text evidence="2">In the C-terminal section; belongs to the UPF0157 (GrpB) family.</text>
</comment>
<keyword evidence="6 8" id="KW-0808">Transferase</keyword>
<keyword evidence="3 6" id="KW-0963">Cytoplasm</keyword>
<organism evidence="8 9">
    <name type="scientific">Saccharothrix longispora</name>
    <dbReference type="NCBI Taxonomy" id="33920"/>
    <lineage>
        <taxon>Bacteria</taxon>
        <taxon>Bacillati</taxon>
        <taxon>Actinomycetota</taxon>
        <taxon>Actinomycetes</taxon>
        <taxon>Pseudonocardiales</taxon>
        <taxon>Pseudonocardiaceae</taxon>
        <taxon>Saccharothrix</taxon>
    </lineage>
</organism>
<evidence type="ECO:0000256" key="6">
    <source>
        <dbReference type="HAMAP-Rule" id="MF_00376"/>
    </source>
</evidence>
<dbReference type="InterPro" id="IPR027417">
    <property type="entry name" value="P-loop_NTPase"/>
</dbReference>
<dbReference type="EC" id="2.7.1.24" evidence="6 7"/>
<dbReference type="SUPFAM" id="SSF81301">
    <property type="entry name" value="Nucleotidyltransferase"/>
    <property type="match status" value="1"/>
</dbReference>
<keyword evidence="6 8" id="KW-0418">Kinase</keyword>
<protein>
    <recommendedName>
        <fullName evidence="6 7">Dephospho-CoA kinase</fullName>
        <ecNumber evidence="6 7">2.7.1.24</ecNumber>
    </recommendedName>
    <alternativeName>
        <fullName evidence="6">Dephosphocoenzyme A kinase</fullName>
    </alternativeName>
</protein>
<keyword evidence="6" id="KW-0173">Coenzyme A biosynthesis</keyword>
<dbReference type="HAMAP" id="MF_00376">
    <property type="entry name" value="Dephospho_CoA_kinase"/>
    <property type="match status" value="1"/>
</dbReference>
<evidence type="ECO:0000256" key="2">
    <source>
        <dbReference type="ARBA" id="ARBA00011058"/>
    </source>
</evidence>
<dbReference type="EMBL" id="JAVDSG010000001">
    <property type="protein sequence ID" value="MDR6595760.1"/>
    <property type="molecule type" value="Genomic_DNA"/>
</dbReference>
<dbReference type="PANTHER" id="PTHR10695">
    <property type="entry name" value="DEPHOSPHO-COA KINASE-RELATED"/>
    <property type="match status" value="1"/>
</dbReference>
<dbReference type="NCBIfam" id="TIGR00152">
    <property type="entry name" value="dephospho-CoA kinase"/>
    <property type="match status" value="1"/>
</dbReference>
<sequence length="389" mass="42111">MLRVGLSGGIGSGKSTVAGRLAEHGAVVIDADRLAREVVEPGTDGLREIVEAFGEDVVRDGALDRAALAARVFSDDAARATLNGITHPRIAARTAELIAAAPEDAIVVHDVPLLVENGMAPLYHLVLIVHADVEERVVRLRGRGMPEEDARRRIAAQADDERRRAVADVWLDNSGTPDLVLARVDELWADRLVRYESNVRLRRYAPGPPVVVPYDATWPEQARRVAARIALAADGRRVEHIGSTAVPGLAAKDVLDFQLGVASLEEAAGLEDALARAGFPGLGLREDAVKRAGDAPELWHKRLHAGADPGRRVNLHVRVEGGPAWEWAVRFRDWLRADAAARDEYAAVKLELAERHRGDADGFAYGESKEPWMSAAAARVDAFFASQEG</sequence>
<evidence type="ECO:0000256" key="5">
    <source>
        <dbReference type="ARBA" id="ARBA00022840"/>
    </source>
</evidence>
<keyword evidence="5 6" id="KW-0067">ATP-binding</keyword>
<dbReference type="InterPro" id="IPR001977">
    <property type="entry name" value="Depp_CoAkinase"/>
</dbReference>
<gene>
    <name evidence="6" type="primary">coaE</name>
    <name evidence="8" type="ORF">J2S66_004144</name>
</gene>
<dbReference type="GO" id="GO:0004140">
    <property type="term" value="F:dephospho-CoA kinase activity"/>
    <property type="evidence" value="ECO:0007669"/>
    <property type="project" value="UniProtKB-EC"/>
</dbReference>
<dbReference type="SUPFAM" id="SSF52540">
    <property type="entry name" value="P-loop containing nucleoside triphosphate hydrolases"/>
    <property type="match status" value="1"/>
</dbReference>
<dbReference type="CDD" id="cd02022">
    <property type="entry name" value="DPCK"/>
    <property type="match status" value="1"/>
</dbReference>
<dbReference type="Pfam" id="PF04229">
    <property type="entry name" value="GrpB"/>
    <property type="match status" value="1"/>
</dbReference>
<dbReference type="InterPro" id="IPR043519">
    <property type="entry name" value="NT_sf"/>
</dbReference>